<feature type="domain" description="Glycosyltransferase subfamily 4-like N-terminal" evidence="2">
    <location>
        <begin position="113"/>
        <end position="188"/>
    </location>
</feature>
<protein>
    <submittedName>
        <fullName evidence="3">Glycosyltransferase</fullName>
        <ecNumber evidence="3">2.4.-.-</ecNumber>
    </submittedName>
</protein>
<dbReference type="EMBL" id="JBHUIM010000001">
    <property type="protein sequence ID" value="MFD2244911.1"/>
    <property type="molecule type" value="Genomic_DNA"/>
</dbReference>
<dbReference type="InterPro" id="IPR028098">
    <property type="entry name" value="Glyco_trans_4-like_N"/>
</dbReference>
<keyword evidence="3" id="KW-0328">Glycosyltransferase</keyword>
<feature type="domain" description="Glycosyl transferase family 1" evidence="1">
    <location>
        <begin position="204"/>
        <end position="363"/>
    </location>
</feature>
<dbReference type="Proteomes" id="UP001597374">
    <property type="component" value="Unassembled WGS sequence"/>
</dbReference>
<dbReference type="Pfam" id="PF00534">
    <property type="entry name" value="Glycos_transf_1"/>
    <property type="match status" value="1"/>
</dbReference>
<name>A0ABW5CRC6_9BACT</name>
<keyword evidence="3" id="KW-0808">Transferase</keyword>
<evidence type="ECO:0000313" key="4">
    <source>
        <dbReference type="Proteomes" id="UP001597374"/>
    </source>
</evidence>
<evidence type="ECO:0000313" key="3">
    <source>
        <dbReference type="EMBL" id="MFD2244911.1"/>
    </source>
</evidence>
<dbReference type="Gene3D" id="3.40.50.2000">
    <property type="entry name" value="Glycogen Phosphorylase B"/>
    <property type="match status" value="2"/>
</dbReference>
<evidence type="ECO:0000259" key="2">
    <source>
        <dbReference type="Pfam" id="PF13439"/>
    </source>
</evidence>
<proteinExistence type="predicted"/>
<dbReference type="PANTHER" id="PTHR12526">
    <property type="entry name" value="GLYCOSYLTRANSFERASE"/>
    <property type="match status" value="1"/>
</dbReference>
<dbReference type="Pfam" id="PF13439">
    <property type="entry name" value="Glyco_transf_4"/>
    <property type="match status" value="1"/>
</dbReference>
<sequence>MREEANLKNIKVGYFTQSVAVSETFISDLILGLSEIFSIETYTNSELGKNLGIKYTKISIDYYPNWFVNKLFLLAGGRLRLLFKKKFAYYNLDKKLKNKYLDVAFIEYGTTSVLIQDFLVSRKIPFIVHFHGFDITSSLNDFYYRTELKKVFAVAIYVIAASNHIKRLLILQGCPSSKIKVIKLGIDAAIYEPLPWDQRFKLNPSIAFLGRLTPKKNPIALLHAFKLVVDKLPNTTLSIIGDGPLRKEVELTINSLGLAKSTTLYGALSRDKSLPILNRHWIYAQHSVTSYQGDQEGFAISIAEAAALNIPVVSTLHNGIPENVIDGETGFLVKEYDYEEMANKIILLLEDVELIKRFGEAGRTNVIKELNPLRRIKAISNLLSEIKN</sequence>
<comment type="caution">
    <text evidence="3">The sequence shown here is derived from an EMBL/GenBank/DDBJ whole genome shotgun (WGS) entry which is preliminary data.</text>
</comment>
<dbReference type="PANTHER" id="PTHR12526:SF630">
    <property type="entry name" value="GLYCOSYLTRANSFERASE"/>
    <property type="match status" value="1"/>
</dbReference>
<gene>
    <name evidence="3" type="ORF">ACFSKP_01520</name>
</gene>
<dbReference type="SUPFAM" id="SSF53756">
    <property type="entry name" value="UDP-Glycosyltransferase/glycogen phosphorylase"/>
    <property type="match status" value="1"/>
</dbReference>
<dbReference type="RefSeq" id="WP_250429715.1">
    <property type="nucleotide sequence ID" value="NZ_JALPRR010000002.1"/>
</dbReference>
<dbReference type="EC" id="2.4.-.-" evidence="3"/>
<dbReference type="InterPro" id="IPR001296">
    <property type="entry name" value="Glyco_trans_1"/>
</dbReference>
<dbReference type="GO" id="GO:0016757">
    <property type="term" value="F:glycosyltransferase activity"/>
    <property type="evidence" value="ECO:0007669"/>
    <property type="project" value="UniProtKB-KW"/>
</dbReference>
<accession>A0ABW5CRC6</accession>
<organism evidence="3 4">
    <name type="scientific">Pontibacter ruber</name>
    <dbReference type="NCBI Taxonomy" id="1343895"/>
    <lineage>
        <taxon>Bacteria</taxon>
        <taxon>Pseudomonadati</taxon>
        <taxon>Bacteroidota</taxon>
        <taxon>Cytophagia</taxon>
        <taxon>Cytophagales</taxon>
        <taxon>Hymenobacteraceae</taxon>
        <taxon>Pontibacter</taxon>
    </lineage>
</organism>
<keyword evidence="4" id="KW-1185">Reference proteome</keyword>
<evidence type="ECO:0000259" key="1">
    <source>
        <dbReference type="Pfam" id="PF00534"/>
    </source>
</evidence>
<reference evidence="4" key="1">
    <citation type="journal article" date="2019" name="Int. J. Syst. Evol. Microbiol.">
        <title>The Global Catalogue of Microorganisms (GCM) 10K type strain sequencing project: providing services to taxonomists for standard genome sequencing and annotation.</title>
        <authorList>
            <consortium name="The Broad Institute Genomics Platform"/>
            <consortium name="The Broad Institute Genome Sequencing Center for Infectious Disease"/>
            <person name="Wu L."/>
            <person name="Ma J."/>
        </authorList>
    </citation>
    <scope>NUCLEOTIDE SEQUENCE [LARGE SCALE GENOMIC DNA]</scope>
    <source>
        <strain evidence="4">CGMCC 4.1782</strain>
    </source>
</reference>